<dbReference type="InterPro" id="IPR051081">
    <property type="entry name" value="HTH_MetalResp_TranReg"/>
</dbReference>
<gene>
    <name evidence="5" type="ORF">K7C98_12455</name>
</gene>
<dbReference type="InterPro" id="IPR036388">
    <property type="entry name" value="WH-like_DNA-bd_sf"/>
</dbReference>
<keyword evidence="6" id="KW-1185">Reference proteome</keyword>
<reference evidence="5" key="1">
    <citation type="submission" date="2021-08" db="EMBL/GenBank/DDBJ databases">
        <authorList>
            <person name="Stevens D.C."/>
        </authorList>
    </citation>
    <scope>NUCLEOTIDE SEQUENCE</scope>
    <source>
        <strain evidence="5">DSM 53165</strain>
    </source>
</reference>
<dbReference type="Gene3D" id="1.10.10.10">
    <property type="entry name" value="Winged helix-like DNA-binding domain superfamily/Winged helix DNA-binding domain"/>
    <property type="match status" value="1"/>
</dbReference>
<dbReference type="InterPro" id="IPR001845">
    <property type="entry name" value="HTH_ArsR_DNA-bd_dom"/>
</dbReference>
<dbReference type="PROSITE" id="PS50987">
    <property type="entry name" value="HTH_ARSR_2"/>
    <property type="match status" value="1"/>
</dbReference>
<dbReference type="Pfam" id="PF12840">
    <property type="entry name" value="HTH_20"/>
    <property type="match status" value="1"/>
</dbReference>
<sequence>MARTPTTTDVFNAVAEASRRELLDALGSGEATVGELAERLGVSQPTVSKHLGVLRAVDLVLVRVDGRHRWYRLNGPALKPIHDWVRTFERTWNTRLDRLDDLLAELKNQEEEQS</sequence>
<evidence type="ECO:0000256" key="3">
    <source>
        <dbReference type="ARBA" id="ARBA00023163"/>
    </source>
</evidence>
<dbReference type="SUPFAM" id="SSF46785">
    <property type="entry name" value="Winged helix' DNA-binding domain"/>
    <property type="match status" value="1"/>
</dbReference>
<feature type="domain" description="HTH arsR-type" evidence="4">
    <location>
        <begin position="1"/>
        <end position="93"/>
    </location>
</feature>
<dbReference type="EMBL" id="JAIRAU010000011">
    <property type="protein sequence ID" value="MBZ5710067.1"/>
    <property type="molecule type" value="Genomic_DNA"/>
</dbReference>
<protein>
    <submittedName>
        <fullName evidence="5">Metalloregulator ArsR/SmtB family transcription factor</fullName>
    </submittedName>
</protein>
<dbReference type="PANTHER" id="PTHR33154:SF33">
    <property type="entry name" value="TRANSCRIPTIONAL REPRESSOR SDPR"/>
    <property type="match status" value="1"/>
</dbReference>
<dbReference type="PANTHER" id="PTHR33154">
    <property type="entry name" value="TRANSCRIPTIONAL REGULATOR, ARSR FAMILY"/>
    <property type="match status" value="1"/>
</dbReference>
<dbReference type="Proteomes" id="UP001139031">
    <property type="component" value="Unassembled WGS sequence"/>
</dbReference>
<evidence type="ECO:0000313" key="5">
    <source>
        <dbReference type="EMBL" id="MBZ5710067.1"/>
    </source>
</evidence>
<keyword evidence="3" id="KW-0804">Transcription</keyword>
<dbReference type="InterPro" id="IPR036390">
    <property type="entry name" value="WH_DNA-bd_sf"/>
</dbReference>
<evidence type="ECO:0000256" key="1">
    <source>
        <dbReference type="ARBA" id="ARBA00023015"/>
    </source>
</evidence>
<name>A0ABS7TPB5_9BACT</name>
<accession>A0ABS7TPB5</accession>
<evidence type="ECO:0000259" key="4">
    <source>
        <dbReference type="PROSITE" id="PS50987"/>
    </source>
</evidence>
<organism evidence="5 6">
    <name type="scientific">Nannocystis pusilla</name>
    <dbReference type="NCBI Taxonomy" id="889268"/>
    <lineage>
        <taxon>Bacteria</taxon>
        <taxon>Pseudomonadati</taxon>
        <taxon>Myxococcota</taxon>
        <taxon>Polyangia</taxon>
        <taxon>Nannocystales</taxon>
        <taxon>Nannocystaceae</taxon>
        <taxon>Nannocystis</taxon>
    </lineage>
</organism>
<keyword evidence="2" id="KW-0238">DNA-binding</keyword>
<dbReference type="SMART" id="SM00418">
    <property type="entry name" value="HTH_ARSR"/>
    <property type="match status" value="1"/>
</dbReference>
<evidence type="ECO:0000256" key="2">
    <source>
        <dbReference type="ARBA" id="ARBA00023125"/>
    </source>
</evidence>
<keyword evidence="1" id="KW-0805">Transcription regulation</keyword>
<proteinExistence type="predicted"/>
<dbReference type="RefSeq" id="WP_224191838.1">
    <property type="nucleotide sequence ID" value="NZ_JAIRAU010000011.1"/>
</dbReference>
<evidence type="ECO:0000313" key="6">
    <source>
        <dbReference type="Proteomes" id="UP001139031"/>
    </source>
</evidence>
<dbReference type="PRINTS" id="PR00778">
    <property type="entry name" value="HTHARSR"/>
</dbReference>
<dbReference type="NCBIfam" id="NF033788">
    <property type="entry name" value="HTH_metalloreg"/>
    <property type="match status" value="1"/>
</dbReference>
<dbReference type="CDD" id="cd00090">
    <property type="entry name" value="HTH_ARSR"/>
    <property type="match status" value="1"/>
</dbReference>
<comment type="caution">
    <text evidence="5">The sequence shown here is derived from an EMBL/GenBank/DDBJ whole genome shotgun (WGS) entry which is preliminary data.</text>
</comment>
<dbReference type="InterPro" id="IPR011991">
    <property type="entry name" value="ArsR-like_HTH"/>
</dbReference>